<dbReference type="eggNOG" id="ENOG502ZUJV">
    <property type="taxonomic scope" value="Bacteria"/>
</dbReference>
<evidence type="ECO:0000313" key="2">
    <source>
        <dbReference type="Proteomes" id="UP000014975"/>
    </source>
</evidence>
<keyword evidence="2" id="KW-1185">Reference proteome</keyword>
<evidence type="ECO:0000313" key="1">
    <source>
        <dbReference type="EMBL" id="EPR35573.1"/>
    </source>
</evidence>
<accession>S7UTB4</accession>
<dbReference type="EMBL" id="ATHI01000003">
    <property type="protein sequence ID" value="EPR35573.1"/>
    <property type="molecule type" value="Genomic_DNA"/>
</dbReference>
<protein>
    <submittedName>
        <fullName evidence="1">Uncharacterized protein</fullName>
    </submittedName>
</protein>
<name>S7UTB4_9BACT</name>
<dbReference type="AlphaFoldDB" id="S7UTB4"/>
<dbReference type="OrthoDB" id="9182782at2"/>
<dbReference type="STRING" id="1121439.dsat_1914"/>
<dbReference type="Proteomes" id="UP000014975">
    <property type="component" value="Unassembled WGS sequence"/>
</dbReference>
<sequence>MLTLNEICAVLGCSKPAASLLKNGKYDRNGDLVKRYQALMEAMDKGRETPLDQICIECPRQNCEGCRVAELRG</sequence>
<reference evidence="1 2" key="1">
    <citation type="journal article" date="2013" name="Genome Announc.">
        <title>Draft genome sequences for three mercury-methylating, sulfate-reducing bacteria.</title>
        <authorList>
            <person name="Brown S.D."/>
            <person name="Hurt R.A.Jr."/>
            <person name="Gilmour C.C."/>
            <person name="Elias D.A."/>
        </authorList>
    </citation>
    <scope>NUCLEOTIDE SEQUENCE [LARGE SCALE GENOMIC DNA]</scope>
    <source>
        <strain evidence="1 2">DSM 16529</strain>
    </source>
</reference>
<dbReference type="PATRIC" id="fig|1121439.3.peg.301"/>
<gene>
    <name evidence="1" type="ORF">dsat_1914</name>
</gene>
<comment type="caution">
    <text evidence="1">The sequence shown here is derived from an EMBL/GenBank/DDBJ whole genome shotgun (WGS) entry which is preliminary data.</text>
</comment>
<dbReference type="RefSeq" id="WP_020885800.1">
    <property type="nucleotide sequence ID" value="NZ_ATHI01000003.1"/>
</dbReference>
<organism evidence="1 2">
    <name type="scientific">Alkalidesulfovibrio alkalitolerans DSM 16529</name>
    <dbReference type="NCBI Taxonomy" id="1121439"/>
    <lineage>
        <taxon>Bacteria</taxon>
        <taxon>Pseudomonadati</taxon>
        <taxon>Thermodesulfobacteriota</taxon>
        <taxon>Desulfovibrionia</taxon>
        <taxon>Desulfovibrionales</taxon>
        <taxon>Desulfovibrionaceae</taxon>
        <taxon>Alkalidesulfovibrio</taxon>
    </lineage>
</organism>
<proteinExistence type="predicted"/>